<organism evidence="18">
    <name type="scientific">Ceratitis capitata</name>
    <name type="common">Mediterranean fruit fly</name>
    <name type="synonym">Tephritis capitata</name>
    <dbReference type="NCBI Taxonomy" id="7213"/>
    <lineage>
        <taxon>Eukaryota</taxon>
        <taxon>Metazoa</taxon>
        <taxon>Ecdysozoa</taxon>
        <taxon>Arthropoda</taxon>
        <taxon>Hexapoda</taxon>
        <taxon>Insecta</taxon>
        <taxon>Pterygota</taxon>
        <taxon>Neoptera</taxon>
        <taxon>Endopterygota</taxon>
        <taxon>Diptera</taxon>
        <taxon>Brachycera</taxon>
        <taxon>Muscomorpha</taxon>
        <taxon>Tephritoidea</taxon>
        <taxon>Tephritidae</taxon>
        <taxon>Ceratitis</taxon>
        <taxon>Ceratitis</taxon>
    </lineage>
</organism>
<dbReference type="GO" id="GO:0005525">
    <property type="term" value="F:GTP binding"/>
    <property type="evidence" value="ECO:0007669"/>
    <property type="project" value="UniProtKB-KW"/>
</dbReference>
<evidence type="ECO:0000256" key="4">
    <source>
        <dbReference type="ARBA" id="ARBA00022310"/>
    </source>
</evidence>
<evidence type="ECO:0000256" key="6">
    <source>
        <dbReference type="ARBA" id="ARBA00022694"/>
    </source>
</evidence>
<comment type="similarity">
    <text evidence="2">Belongs to the tRNA(His) guanylyltransferase family.</text>
</comment>
<dbReference type="Gene3D" id="3.30.70.3000">
    <property type="match status" value="1"/>
</dbReference>
<comment type="catalytic activity">
    <reaction evidence="13">
        <text>a 5'-end ribonucleotide-tRNA(His) + GTP + ATP + H2O = a 5'-end phospho-guanosine-ribonucleotide-tRNA(His) + AMP + 2 diphosphate + H(+)</text>
        <dbReference type="Rhea" id="RHEA:54564"/>
        <dbReference type="Rhea" id="RHEA-COMP:14193"/>
        <dbReference type="Rhea" id="RHEA-COMP:14917"/>
        <dbReference type="ChEBI" id="CHEBI:15377"/>
        <dbReference type="ChEBI" id="CHEBI:15378"/>
        <dbReference type="ChEBI" id="CHEBI:30616"/>
        <dbReference type="ChEBI" id="CHEBI:33019"/>
        <dbReference type="ChEBI" id="CHEBI:37565"/>
        <dbReference type="ChEBI" id="CHEBI:138282"/>
        <dbReference type="ChEBI" id="CHEBI:141847"/>
        <dbReference type="ChEBI" id="CHEBI:456215"/>
        <dbReference type="EC" id="2.7.7.79"/>
    </reaction>
</comment>
<evidence type="ECO:0000256" key="12">
    <source>
        <dbReference type="ARBA" id="ARBA00032480"/>
    </source>
</evidence>
<dbReference type="GeneID" id="101462141"/>
<dbReference type="OrthoDB" id="62560at2759"/>
<dbReference type="InterPro" id="IPR038469">
    <property type="entry name" value="tRNAHis_GuaTrfase_Thg1_sf"/>
</dbReference>
<evidence type="ECO:0000256" key="8">
    <source>
        <dbReference type="ARBA" id="ARBA00022723"/>
    </source>
</evidence>
<evidence type="ECO:0000256" key="15">
    <source>
        <dbReference type="ARBA" id="ARBA00065710"/>
    </source>
</evidence>
<dbReference type="Pfam" id="PF04446">
    <property type="entry name" value="Thg1"/>
    <property type="match status" value="1"/>
</dbReference>
<accession>W8BFF3</accession>
<keyword evidence="6" id="KW-0819">tRNA processing</keyword>
<evidence type="ECO:0000256" key="10">
    <source>
        <dbReference type="ARBA" id="ARBA00022842"/>
    </source>
</evidence>
<name>W8BFF3_CERCA</name>
<dbReference type="Pfam" id="PF14413">
    <property type="entry name" value="Thg1C"/>
    <property type="match status" value="1"/>
</dbReference>
<reference evidence="18" key="2">
    <citation type="journal article" date="2014" name="BMC Genomics">
        <title>A genomic perspective to assessing quality of mass-reared SIT flies used in Mediterranean fruit fly (Ceratitis capitata) eradication in California.</title>
        <authorList>
            <person name="Calla B."/>
            <person name="Hall B."/>
            <person name="Hou S."/>
            <person name="Geib S.M."/>
        </authorList>
    </citation>
    <scope>NUCLEOTIDE SEQUENCE</scope>
</reference>
<dbReference type="GO" id="GO:0008193">
    <property type="term" value="F:tRNA guanylyltransferase activity"/>
    <property type="evidence" value="ECO:0007669"/>
    <property type="project" value="UniProtKB-EC"/>
</dbReference>
<dbReference type="GO" id="GO:0006400">
    <property type="term" value="P:tRNA modification"/>
    <property type="evidence" value="ECO:0007669"/>
    <property type="project" value="InterPro"/>
</dbReference>
<dbReference type="InterPro" id="IPR025845">
    <property type="entry name" value="Thg1_C_dom"/>
</dbReference>
<evidence type="ECO:0000256" key="9">
    <source>
        <dbReference type="ARBA" id="ARBA00022741"/>
    </source>
</evidence>
<keyword evidence="9" id="KW-0547">Nucleotide-binding</keyword>
<evidence type="ECO:0000256" key="2">
    <source>
        <dbReference type="ARBA" id="ARBA00010113"/>
    </source>
</evidence>
<dbReference type="KEGG" id="ccat:101462141"/>
<dbReference type="GO" id="GO:0000287">
    <property type="term" value="F:magnesium ion binding"/>
    <property type="evidence" value="ECO:0007669"/>
    <property type="project" value="InterPro"/>
</dbReference>
<keyword evidence="10" id="KW-0460">Magnesium</keyword>
<dbReference type="PANTHER" id="PTHR12729:SF6">
    <property type="entry name" value="TRNA(HIS) GUANYLYLTRANSFERASE-RELATED"/>
    <property type="match status" value="1"/>
</dbReference>
<sequence>MQLYRSPIVQLLKRSAKLLCQERGLRIPGGMACSRFEYVKSFEQGDDVLQNVWIVIRLDGKGFHKFSKVHDFDKPNDANALNLMNIAAVAVMEEFRDIILAYGQSDEYSFVFRKETNVFNRRASKLLSYVTSLFTSSYVYNWMHCMSKKTLLYPPCFDGRIVLYPSDQNLRDYLSWRQADVHINNLYNTAFWNLVLKSGLTNQEAETELRGTFSADKNELLFTKFGINYNNLPAMFRKGTILLRKRVKIENSLNRQLIVDLHNDMIRDKFWKDHTELLGKYKPGDYVCELENISTVLKHQIDKLNTNEKQENIECCS</sequence>
<keyword evidence="11" id="KW-0342">GTP-binding</keyword>
<evidence type="ECO:0000256" key="1">
    <source>
        <dbReference type="ARBA" id="ARBA00001946"/>
    </source>
</evidence>
<keyword evidence="8" id="KW-0479">Metal-binding</keyword>
<dbReference type="EC" id="2.7.7.79" evidence="3"/>
<keyword evidence="5 18" id="KW-0808">Transferase</keyword>
<evidence type="ECO:0000256" key="13">
    <source>
        <dbReference type="ARBA" id="ARBA00047281"/>
    </source>
</evidence>
<reference evidence="18" key="1">
    <citation type="submission" date="2013-07" db="EMBL/GenBank/DDBJ databases">
        <authorList>
            <person name="Geib S."/>
        </authorList>
    </citation>
    <scope>NUCLEOTIDE SEQUENCE</scope>
</reference>
<dbReference type="CTD" id="34876"/>
<dbReference type="FunFam" id="3.30.70.3000:FF:000001">
    <property type="entry name" value="tRNA(His) guanylyltransferase"/>
    <property type="match status" value="1"/>
</dbReference>
<comment type="function">
    <text evidence="14">Adds a GMP to the 5'-end of tRNA(His) after transcription and RNase P cleavage. This step is essential for proper recognition of the tRNA and for the fidelity of protein synthesis. Also functions as a guanyl-nucleotide exchange factor/GEF for the MFN1 and MFN2 mitofusins thereby regulating mitochondrial fusion. By regulating both mitochondrial dynamics and bioenergetic function, it contributes to cell survival following oxidative stress.</text>
</comment>
<evidence type="ECO:0000256" key="11">
    <source>
        <dbReference type="ARBA" id="ARBA00023134"/>
    </source>
</evidence>
<keyword evidence="7 18" id="KW-0548">Nucleotidyltransferase</keyword>
<evidence type="ECO:0000256" key="5">
    <source>
        <dbReference type="ARBA" id="ARBA00022679"/>
    </source>
</evidence>
<feature type="domain" description="Thg1 C-terminal" evidence="17">
    <location>
        <begin position="168"/>
        <end position="254"/>
    </location>
</feature>
<dbReference type="InterPro" id="IPR007537">
    <property type="entry name" value="tRNAHis_GuaTrfase_Thg1"/>
</dbReference>
<evidence type="ECO:0000313" key="18">
    <source>
        <dbReference type="EMBL" id="JAB95673.1"/>
    </source>
</evidence>
<gene>
    <name evidence="18" type="primary">THG1</name>
</gene>
<proteinExistence type="evidence at transcript level"/>
<evidence type="ECO:0000256" key="7">
    <source>
        <dbReference type="ARBA" id="ARBA00022695"/>
    </source>
</evidence>
<dbReference type="EMBL" id="GAMC01010882">
    <property type="protein sequence ID" value="JAB95673.1"/>
    <property type="molecule type" value="mRNA"/>
</dbReference>
<evidence type="ECO:0000259" key="16">
    <source>
        <dbReference type="Pfam" id="PF04446"/>
    </source>
</evidence>
<feature type="domain" description="tRNAHis guanylyltransferase catalytic" evidence="16">
    <location>
        <begin position="36"/>
        <end position="165"/>
    </location>
</feature>
<comment type="subunit">
    <text evidence="15">Homotetramer. Interacts with MFN1 and MFN2; functions as a guanyl-nucleotide exchange factor/GEF for MFN2 and also probably MFN1.</text>
</comment>
<protein>
    <recommendedName>
        <fullName evidence="4">Probable tRNA(His) guanylyltransferase</fullName>
        <ecNumber evidence="3">2.7.7.79</ecNumber>
    </recommendedName>
    <alternativeName>
        <fullName evidence="12">tRNA-histidine guanylyltransferase</fullName>
    </alternativeName>
</protein>
<evidence type="ECO:0000259" key="17">
    <source>
        <dbReference type="Pfam" id="PF14413"/>
    </source>
</evidence>
<dbReference type="AlphaFoldDB" id="W8BFF3"/>
<dbReference type="PANTHER" id="PTHR12729">
    <property type="entry name" value="TRNA(HIS) GUANYLYLTRANSFERASE-RELATED"/>
    <property type="match status" value="1"/>
</dbReference>
<dbReference type="InterPro" id="IPR024956">
    <property type="entry name" value="tRNAHis_GuaTrfase_cat"/>
</dbReference>
<comment type="cofactor">
    <cofactor evidence="1">
        <name>Mg(2+)</name>
        <dbReference type="ChEBI" id="CHEBI:18420"/>
    </cofactor>
</comment>
<evidence type="ECO:0000256" key="14">
    <source>
        <dbReference type="ARBA" id="ARBA00058346"/>
    </source>
</evidence>
<evidence type="ECO:0000256" key="3">
    <source>
        <dbReference type="ARBA" id="ARBA00012511"/>
    </source>
</evidence>